<name>A0A2K1KGV0_PHYPA</name>
<keyword evidence="3" id="KW-1185">Reference proteome</keyword>
<protein>
    <submittedName>
        <fullName evidence="1 2">Uncharacterized protein</fullName>
    </submittedName>
</protein>
<reference evidence="1 3" key="2">
    <citation type="journal article" date="2018" name="Plant J.">
        <title>The Physcomitrella patens chromosome-scale assembly reveals moss genome structure and evolution.</title>
        <authorList>
            <person name="Lang D."/>
            <person name="Ullrich K.K."/>
            <person name="Murat F."/>
            <person name="Fuchs J."/>
            <person name="Jenkins J."/>
            <person name="Haas F.B."/>
            <person name="Piednoel M."/>
            <person name="Gundlach H."/>
            <person name="Van Bel M."/>
            <person name="Meyberg R."/>
            <person name="Vives C."/>
            <person name="Morata J."/>
            <person name="Symeonidi A."/>
            <person name="Hiss M."/>
            <person name="Muchero W."/>
            <person name="Kamisugi Y."/>
            <person name="Saleh O."/>
            <person name="Blanc G."/>
            <person name="Decker E.L."/>
            <person name="van Gessel N."/>
            <person name="Grimwood J."/>
            <person name="Hayes R.D."/>
            <person name="Graham S.W."/>
            <person name="Gunter L.E."/>
            <person name="McDaniel S.F."/>
            <person name="Hoernstein S.N.W."/>
            <person name="Larsson A."/>
            <person name="Li F.W."/>
            <person name="Perroud P.F."/>
            <person name="Phillips J."/>
            <person name="Ranjan P."/>
            <person name="Rokshar D.S."/>
            <person name="Rothfels C.J."/>
            <person name="Schneider L."/>
            <person name="Shu S."/>
            <person name="Stevenson D.W."/>
            <person name="Thummler F."/>
            <person name="Tillich M."/>
            <person name="Villarreal Aguilar J.C."/>
            <person name="Widiez T."/>
            <person name="Wong G.K."/>
            <person name="Wymore A."/>
            <person name="Zhang Y."/>
            <person name="Zimmer A.D."/>
            <person name="Quatrano R.S."/>
            <person name="Mayer K.F.X."/>
            <person name="Goodstein D."/>
            <person name="Casacuberta J.M."/>
            <person name="Vandepoele K."/>
            <person name="Reski R."/>
            <person name="Cuming A.C."/>
            <person name="Tuskan G.A."/>
            <person name="Maumus F."/>
            <person name="Salse J."/>
            <person name="Schmutz J."/>
            <person name="Rensing S.A."/>
        </authorList>
    </citation>
    <scope>NUCLEOTIDE SEQUENCE [LARGE SCALE GENOMIC DNA]</scope>
    <source>
        <strain evidence="2 3">cv. Gransden 2004</strain>
    </source>
</reference>
<dbReference type="InParanoid" id="A0A2K1KGV0"/>
<organism evidence="1">
    <name type="scientific">Physcomitrium patens</name>
    <name type="common">Spreading-leaved earth moss</name>
    <name type="synonym">Physcomitrella patens</name>
    <dbReference type="NCBI Taxonomy" id="3218"/>
    <lineage>
        <taxon>Eukaryota</taxon>
        <taxon>Viridiplantae</taxon>
        <taxon>Streptophyta</taxon>
        <taxon>Embryophyta</taxon>
        <taxon>Bryophyta</taxon>
        <taxon>Bryophytina</taxon>
        <taxon>Bryopsida</taxon>
        <taxon>Funariidae</taxon>
        <taxon>Funariales</taxon>
        <taxon>Funariaceae</taxon>
        <taxon>Physcomitrium</taxon>
    </lineage>
</organism>
<dbReference type="EnsemblPlants" id="Pp3c6_23580V3.1">
    <property type="protein sequence ID" value="PAC:32975688.CDS.1"/>
    <property type="gene ID" value="Pp3c6_23580"/>
</dbReference>
<dbReference type="Gramene" id="Pp3c6_23580V3.1">
    <property type="protein sequence ID" value="PAC:32975688.CDS.1"/>
    <property type="gene ID" value="Pp3c6_23580"/>
</dbReference>
<proteinExistence type="predicted"/>
<reference evidence="1 3" key="1">
    <citation type="journal article" date="2008" name="Science">
        <title>The Physcomitrella genome reveals evolutionary insights into the conquest of land by plants.</title>
        <authorList>
            <person name="Rensing S."/>
            <person name="Lang D."/>
            <person name="Zimmer A."/>
            <person name="Terry A."/>
            <person name="Salamov A."/>
            <person name="Shapiro H."/>
            <person name="Nishiyama T."/>
            <person name="Perroud P.-F."/>
            <person name="Lindquist E."/>
            <person name="Kamisugi Y."/>
            <person name="Tanahashi T."/>
            <person name="Sakakibara K."/>
            <person name="Fujita T."/>
            <person name="Oishi K."/>
            <person name="Shin-I T."/>
            <person name="Kuroki Y."/>
            <person name="Toyoda A."/>
            <person name="Suzuki Y."/>
            <person name="Hashimoto A."/>
            <person name="Yamaguchi K."/>
            <person name="Sugano A."/>
            <person name="Kohara Y."/>
            <person name="Fujiyama A."/>
            <person name="Anterola A."/>
            <person name="Aoki S."/>
            <person name="Ashton N."/>
            <person name="Barbazuk W.B."/>
            <person name="Barker E."/>
            <person name="Bennetzen J."/>
            <person name="Bezanilla M."/>
            <person name="Blankenship R."/>
            <person name="Cho S.H."/>
            <person name="Dutcher S."/>
            <person name="Estelle M."/>
            <person name="Fawcett J.A."/>
            <person name="Gundlach H."/>
            <person name="Hanada K."/>
            <person name="Heyl A."/>
            <person name="Hicks K.A."/>
            <person name="Hugh J."/>
            <person name="Lohr M."/>
            <person name="Mayer K."/>
            <person name="Melkozernov A."/>
            <person name="Murata T."/>
            <person name="Nelson D."/>
            <person name="Pils B."/>
            <person name="Prigge M."/>
            <person name="Reiss B."/>
            <person name="Renner T."/>
            <person name="Rombauts S."/>
            <person name="Rushton P."/>
            <person name="Sanderfoot A."/>
            <person name="Schween G."/>
            <person name="Shiu S.-H."/>
            <person name="Stueber K."/>
            <person name="Theodoulou F.L."/>
            <person name="Tu H."/>
            <person name="Van de Peer Y."/>
            <person name="Verrier P.J."/>
            <person name="Waters E."/>
            <person name="Wood A."/>
            <person name="Yang L."/>
            <person name="Cove D."/>
            <person name="Cuming A."/>
            <person name="Hasebe M."/>
            <person name="Lucas S."/>
            <person name="Mishler D.B."/>
            <person name="Reski R."/>
            <person name="Grigoriev I."/>
            <person name="Quatrano R.S."/>
            <person name="Boore J.L."/>
        </authorList>
    </citation>
    <scope>NUCLEOTIDE SEQUENCE [LARGE SCALE GENOMIC DNA]</scope>
    <source>
        <strain evidence="2 3">cv. Gransden 2004</strain>
    </source>
</reference>
<evidence type="ECO:0000313" key="1">
    <source>
        <dbReference type="EMBL" id="PNR53011.1"/>
    </source>
</evidence>
<reference evidence="2" key="3">
    <citation type="submission" date="2020-12" db="UniProtKB">
        <authorList>
            <consortium name="EnsemblPlants"/>
        </authorList>
    </citation>
    <scope>IDENTIFICATION</scope>
</reference>
<sequence length="59" mass="6867">MRLPRIIVMCTVNRLTYGLNYGLRRRAYFLWNTLVELKLDYQKLAALFSVQDIEGDGAS</sequence>
<dbReference type="AlphaFoldDB" id="A0A2K1KGV0"/>
<gene>
    <name evidence="1" type="ORF">PHYPA_009386</name>
</gene>
<dbReference type="Gramene" id="Pp3c6_23580V3.2">
    <property type="protein sequence ID" value="PAC:32975689.CDS.1"/>
    <property type="gene ID" value="Pp3c6_23580"/>
</dbReference>
<dbReference type="EnsemblPlants" id="Pp3c6_23580V3.2">
    <property type="protein sequence ID" value="PAC:32975689.CDS.1"/>
    <property type="gene ID" value="Pp3c6_23580"/>
</dbReference>
<dbReference type="EMBL" id="ABEU02000006">
    <property type="protein sequence ID" value="PNR53011.1"/>
    <property type="molecule type" value="Genomic_DNA"/>
</dbReference>
<evidence type="ECO:0000313" key="3">
    <source>
        <dbReference type="Proteomes" id="UP000006727"/>
    </source>
</evidence>
<evidence type="ECO:0000313" key="2">
    <source>
        <dbReference type="EnsemblPlants" id="PAC:32975688.CDS.1"/>
    </source>
</evidence>
<accession>A0A2K1KGV0</accession>
<dbReference type="Proteomes" id="UP000006727">
    <property type="component" value="Chromosome 6"/>
</dbReference>